<dbReference type="AlphaFoldDB" id="A0A937CSP6"/>
<dbReference type="PROSITE" id="PS01076">
    <property type="entry name" value="ACETATE_KINASE_2"/>
    <property type="match status" value="1"/>
</dbReference>
<dbReference type="GO" id="GO:0008776">
    <property type="term" value="F:acetate kinase activity"/>
    <property type="evidence" value="ECO:0007669"/>
    <property type="project" value="UniProtKB-UniRule"/>
</dbReference>
<dbReference type="InterPro" id="IPR043129">
    <property type="entry name" value="ATPase_NBD"/>
</dbReference>
<organism evidence="11 12">
    <name type="scientific">Ramlibacter monticola</name>
    <dbReference type="NCBI Taxonomy" id="1926872"/>
    <lineage>
        <taxon>Bacteria</taxon>
        <taxon>Pseudomonadati</taxon>
        <taxon>Pseudomonadota</taxon>
        <taxon>Betaproteobacteria</taxon>
        <taxon>Burkholderiales</taxon>
        <taxon>Comamonadaceae</taxon>
        <taxon>Ramlibacter</taxon>
    </lineage>
</organism>
<protein>
    <recommendedName>
        <fullName evidence="9">Acetate kinase</fullName>
        <ecNumber evidence="9">2.7.2.1</ecNumber>
    </recommendedName>
    <alternativeName>
        <fullName evidence="9">Acetokinase</fullName>
    </alternativeName>
</protein>
<dbReference type="PANTHER" id="PTHR21060:SF21">
    <property type="entry name" value="ACETATE KINASE"/>
    <property type="match status" value="1"/>
</dbReference>
<dbReference type="InterPro" id="IPR000890">
    <property type="entry name" value="Aliphatic_acid_kin_short-chain"/>
</dbReference>
<feature type="binding site" evidence="9">
    <location>
        <begin position="208"/>
        <end position="212"/>
    </location>
    <ligand>
        <name>ATP</name>
        <dbReference type="ChEBI" id="CHEBI:30616"/>
    </ligand>
</feature>
<comment type="subunit">
    <text evidence="9">Homodimer.</text>
</comment>
<feature type="binding site" evidence="9">
    <location>
        <position position="379"/>
    </location>
    <ligand>
        <name>Mg(2+)</name>
        <dbReference type="ChEBI" id="CHEBI:18420"/>
    </ligand>
</feature>
<dbReference type="RefSeq" id="WP_201672864.1">
    <property type="nucleotide sequence ID" value="NZ_JAEQNE010000001.1"/>
</dbReference>
<keyword evidence="5 9" id="KW-0547">Nucleotide-binding</keyword>
<comment type="pathway">
    <text evidence="9">Metabolic intermediate biosynthesis; acetyl-CoA biosynthesis; acetyl-CoA from acetate: step 1/2.</text>
</comment>
<dbReference type="GO" id="GO:0000287">
    <property type="term" value="F:magnesium ion binding"/>
    <property type="evidence" value="ECO:0007669"/>
    <property type="project" value="UniProtKB-UniRule"/>
</dbReference>
<feature type="binding site" evidence="9">
    <location>
        <position position="9"/>
    </location>
    <ligand>
        <name>Mg(2+)</name>
        <dbReference type="ChEBI" id="CHEBI:18420"/>
    </ligand>
</feature>
<evidence type="ECO:0000313" key="11">
    <source>
        <dbReference type="EMBL" id="MBL0390272.1"/>
    </source>
</evidence>
<dbReference type="InterPro" id="IPR004372">
    <property type="entry name" value="Ac/propionate_kinase"/>
</dbReference>
<dbReference type="NCBIfam" id="TIGR00016">
    <property type="entry name" value="ackA"/>
    <property type="match status" value="1"/>
</dbReference>
<keyword evidence="8 9" id="KW-0460">Magnesium</keyword>
<evidence type="ECO:0000256" key="9">
    <source>
        <dbReference type="HAMAP-Rule" id="MF_00020"/>
    </source>
</evidence>
<dbReference type="GO" id="GO:0005524">
    <property type="term" value="F:ATP binding"/>
    <property type="evidence" value="ECO:0007669"/>
    <property type="project" value="UniProtKB-KW"/>
</dbReference>
<name>A0A937CSP6_9BURK</name>
<keyword evidence="7 9" id="KW-0067">ATP-binding</keyword>
<evidence type="ECO:0000256" key="4">
    <source>
        <dbReference type="ARBA" id="ARBA00022723"/>
    </source>
</evidence>
<evidence type="ECO:0000256" key="2">
    <source>
        <dbReference type="ARBA" id="ARBA00022490"/>
    </source>
</evidence>
<dbReference type="InterPro" id="IPR023865">
    <property type="entry name" value="Aliphatic_acid_kinase_CS"/>
</dbReference>
<accession>A0A937CSP6</accession>
<dbReference type="HAMAP" id="MF_00020">
    <property type="entry name" value="Acetate_kinase"/>
    <property type="match status" value="1"/>
</dbReference>
<dbReference type="Pfam" id="PF00871">
    <property type="entry name" value="Acetate_kinase"/>
    <property type="match status" value="1"/>
</dbReference>
<dbReference type="SUPFAM" id="SSF53067">
    <property type="entry name" value="Actin-like ATPase domain"/>
    <property type="match status" value="2"/>
</dbReference>
<dbReference type="Proteomes" id="UP000599109">
    <property type="component" value="Unassembled WGS sequence"/>
</dbReference>
<feature type="binding site" evidence="9">
    <location>
        <begin position="283"/>
        <end position="285"/>
    </location>
    <ligand>
        <name>ATP</name>
        <dbReference type="ChEBI" id="CHEBI:30616"/>
    </ligand>
</feature>
<feature type="binding site" evidence="9">
    <location>
        <position position="16"/>
    </location>
    <ligand>
        <name>ATP</name>
        <dbReference type="ChEBI" id="CHEBI:30616"/>
    </ligand>
</feature>
<feature type="binding site" evidence="9">
    <location>
        <position position="93"/>
    </location>
    <ligand>
        <name>substrate</name>
    </ligand>
</feature>
<reference evidence="11 12" key="1">
    <citation type="journal article" date="2017" name="Int. J. Syst. Evol. Microbiol.">
        <title>Ramlibacter monticola sp. nov., isolated from forest soil.</title>
        <authorList>
            <person name="Chaudhary D.K."/>
            <person name="Kim J."/>
        </authorList>
    </citation>
    <scope>NUCLEOTIDE SEQUENCE [LARGE SCALE GENOMIC DNA]</scope>
    <source>
        <strain evidence="11 12">KACC 19175</strain>
    </source>
</reference>
<dbReference type="PIRSF" id="PIRSF000722">
    <property type="entry name" value="Acetate_prop_kin"/>
    <property type="match status" value="1"/>
</dbReference>
<proteinExistence type="inferred from homology"/>
<feature type="active site" description="Proton donor/acceptor" evidence="9">
    <location>
        <position position="150"/>
    </location>
</feature>
<feature type="binding site" evidence="9">
    <location>
        <begin position="328"/>
        <end position="332"/>
    </location>
    <ligand>
        <name>ATP</name>
        <dbReference type="ChEBI" id="CHEBI:30616"/>
    </ligand>
</feature>
<gene>
    <name evidence="9" type="primary">ackA</name>
    <name evidence="11" type="ORF">JJ685_03885</name>
</gene>
<evidence type="ECO:0000256" key="10">
    <source>
        <dbReference type="RuleBase" id="RU003835"/>
    </source>
</evidence>
<comment type="subcellular location">
    <subcellularLocation>
        <location evidence="9">Cytoplasm</location>
    </subcellularLocation>
</comment>
<dbReference type="GO" id="GO:0005829">
    <property type="term" value="C:cytosol"/>
    <property type="evidence" value="ECO:0007669"/>
    <property type="project" value="TreeGrafter"/>
</dbReference>
<dbReference type="EMBL" id="JAEQNE010000001">
    <property type="protein sequence ID" value="MBL0390272.1"/>
    <property type="molecule type" value="Genomic_DNA"/>
</dbReference>
<feature type="site" description="Transition state stabilizer" evidence="9">
    <location>
        <position position="181"/>
    </location>
</feature>
<dbReference type="PRINTS" id="PR00471">
    <property type="entry name" value="ACETATEKNASE"/>
</dbReference>
<dbReference type="EC" id="2.7.2.1" evidence="9"/>
<comment type="catalytic activity">
    <reaction evidence="9">
        <text>acetate + ATP = acetyl phosphate + ADP</text>
        <dbReference type="Rhea" id="RHEA:11352"/>
        <dbReference type="ChEBI" id="CHEBI:22191"/>
        <dbReference type="ChEBI" id="CHEBI:30089"/>
        <dbReference type="ChEBI" id="CHEBI:30616"/>
        <dbReference type="ChEBI" id="CHEBI:456216"/>
        <dbReference type="EC" id="2.7.2.1"/>
    </reaction>
</comment>
<dbReference type="GO" id="GO:0006085">
    <property type="term" value="P:acetyl-CoA biosynthetic process"/>
    <property type="evidence" value="ECO:0007669"/>
    <property type="project" value="UniProtKB-UniRule"/>
</dbReference>
<comment type="cofactor">
    <cofactor evidence="9">
        <name>Mg(2+)</name>
        <dbReference type="ChEBI" id="CHEBI:18420"/>
    </cofactor>
    <cofactor evidence="9">
        <name>Mn(2+)</name>
        <dbReference type="ChEBI" id="CHEBI:29035"/>
    </cofactor>
    <text evidence="9">Mg(2+). Can also accept Mn(2+).</text>
</comment>
<sequence length="394" mass="42259">MADAIVVLNAGSSSIKYSVFLLRGADMDLALRGQVEGLYTKPRFVAKDAAGELIAEKDWGEGVKLDHAGALDHLVPFVREHFKGDRLVAVGHRVVHGGMQYAAPVRIDAQVLQALRAFEPLAPLHQPHNLAPVALLLERQPALPQVACFDTAFHRGNPELAQMFALPAQYHAEGVRRYGFHGLSYEYIASVLPQLDERLARGRTIVLHLGNGASMCALAEGRSMASTMGFTAVDGLPMGTRCGALDPGVILYLMDQRGMDARAIEKLVYSQSGLLGVSGISSDMRALLASEDARARTAVDLYVYRIRRELGSLAAALGGLDALVFTGGIGENASLVRHRVCEDARWLGVELDPAANTKGGPRISAAGSRTAAWVVPTNEELMIARHTRAIIAAA</sequence>
<dbReference type="GO" id="GO:0006083">
    <property type="term" value="P:acetate metabolic process"/>
    <property type="evidence" value="ECO:0007669"/>
    <property type="project" value="TreeGrafter"/>
</dbReference>
<keyword evidence="3 9" id="KW-0808">Transferase</keyword>
<evidence type="ECO:0000256" key="5">
    <source>
        <dbReference type="ARBA" id="ARBA00022741"/>
    </source>
</evidence>
<keyword evidence="4 9" id="KW-0479">Metal-binding</keyword>
<evidence type="ECO:0000256" key="8">
    <source>
        <dbReference type="ARBA" id="ARBA00022842"/>
    </source>
</evidence>
<evidence type="ECO:0000256" key="3">
    <source>
        <dbReference type="ARBA" id="ARBA00022679"/>
    </source>
</evidence>
<evidence type="ECO:0000256" key="1">
    <source>
        <dbReference type="ARBA" id="ARBA00008748"/>
    </source>
</evidence>
<comment type="caution">
    <text evidence="11">The sequence shown here is derived from an EMBL/GenBank/DDBJ whole genome shotgun (WGS) entry which is preliminary data.</text>
</comment>
<keyword evidence="2 9" id="KW-0963">Cytoplasm</keyword>
<keyword evidence="12" id="KW-1185">Reference proteome</keyword>
<dbReference type="Gene3D" id="3.30.420.40">
    <property type="match status" value="2"/>
</dbReference>
<evidence type="ECO:0000313" key="12">
    <source>
        <dbReference type="Proteomes" id="UP000599109"/>
    </source>
</evidence>
<evidence type="ECO:0000256" key="6">
    <source>
        <dbReference type="ARBA" id="ARBA00022777"/>
    </source>
</evidence>
<dbReference type="PROSITE" id="PS01075">
    <property type="entry name" value="ACETATE_KINASE_1"/>
    <property type="match status" value="1"/>
</dbReference>
<evidence type="ECO:0000256" key="7">
    <source>
        <dbReference type="ARBA" id="ARBA00022840"/>
    </source>
</evidence>
<keyword evidence="6 9" id="KW-0418">Kinase</keyword>
<comment type="function">
    <text evidence="9">Catalyzes the formation of acetyl phosphate from acetate and ATP. Can also catalyze the reverse reaction.</text>
</comment>
<feature type="site" description="Transition state stabilizer" evidence="9">
    <location>
        <position position="241"/>
    </location>
</feature>
<dbReference type="PANTHER" id="PTHR21060">
    <property type="entry name" value="ACETATE KINASE"/>
    <property type="match status" value="1"/>
</dbReference>
<comment type="similarity">
    <text evidence="1 9 10">Belongs to the acetokinase family.</text>
</comment>